<dbReference type="Gene3D" id="3.30.420.40">
    <property type="match status" value="1"/>
</dbReference>
<keyword evidence="2" id="KW-1185">Reference proteome</keyword>
<dbReference type="InterPro" id="IPR043129">
    <property type="entry name" value="ATPase_NBD"/>
</dbReference>
<protein>
    <recommendedName>
        <fullName evidence="3">ROK family protein</fullName>
    </recommendedName>
</protein>
<dbReference type="Proteomes" id="UP000595095">
    <property type="component" value="Chromosome"/>
</dbReference>
<dbReference type="SUPFAM" id="SSF53067">
    <property type="entry name" value="Actin-like ATPase domain"/>
    <property type="match status" value="1"/>
</dbReference>
<accession>A0A7S9DW65</accession>
<evidence type="ECO:0000313" key="1">
    <source>
        <dbReference type="EMBL" id="QPG05082.1"/>
    </source>
</evidence>
<gene>
    <name evidence="1" type="ORF">IT774_13210</name>
</gene>
<dbReference type="KEGG" id="smaa:IT774_13210"/>
<organism evidence="1 2">
    <name type="scientific">Salinimonas marina</name>
    <dbReference type="NCBI Taxonomy" id="2785918"/>
    <lineage>
        <taxon>Bacteria</taxon>
        <taxon>Pseudomonadati</taxon>
        <taxon>Pseudomonadota</taxon>
        <taxon>Gammaproteobacteria</taxon>
        <taxon>Alteromonadales</taxon>
        <taxon>Alteromonadaceae</taxon>
        <taxon>Alteromonas/Salinimonas group</taxon>
        <taxon>Salinimonas</taxon>
    </lineage>
</organism>
<evidence type="ECO:0000313" key="2">
    <source>
        <dbReference type="Proteomes" id="UP000595095"/>
    </source>
</evidence>
<dbReference type="EMBL" id="CP064795">
    <property type="protein sequence ID" value="QPG05082.1"/>
    <property type="molecule type" value="Genomic_DNA"/>
</dbReference>
<name>A0A7S9DW65_9ALTE</name>
<dbReference type="AlphaFoldDB" id="A0A7S9DW65"/>
<proteinExistence type="predicted"/>
<evidence type="ECO:0008006" key="3">
    <source>
        <dbReference type="Google" id="ProtNLM"/>
    </source>
</evidence>
<sequence length="89" mass="9459">MESWKPAVNQLCRVIASAAIVVTPDKLVLTGPLCETPGLSEALKEGIEAYLLRPLPILRSFMPTNAPVEGAAWGAYNLMLAQSHVLGAS</sequence>
<reference evidence="1 2" key="1">
    <citation type="submission" date="2020-11" db="EMBL/GenBank/DDBJ databases">
        <title>Complete genome sequence for Salinimonas sp. strain G2-b.</title>
        <authorList>
            <person name="Park S.-J."/>
        </authorList>
    </citation>
    <scope>NUCLEOTIDE SEQUENCE [LARGE SCALE GENOMIC DNA]</scope>
    <source>
        <strain evidence="1 2">G2-b</strain>
    </source>
</reference>
<dbReference type="RefSeq" id="WP_195810173.1">
    <property type="nucleotide sequence ID" value="NZ_CP064795.1"/>
</dbReference>